<dbReference type="Pfam" id="PF00691">
    <property type="entry name" value="OmpA"/>
    <property type="match status" value="1"/>
</dbReference>
<organism evidence="7 8">
    <name type="scientific">Pseudothioclava arenosa</name>
    <dbReference type="NCBI Taxonomy" id="1795308"/>
    <lineage>
        <taxon>Bacteria</taxon>
        <taxon>Pseudomonadati</taxon>
        <taxon>Pseudomonadota</taxon>
        <taxon>Alphaproteobacteria</taxon>
        <taxon>Rhodobacterales</taxon>
        <taxon>Paracoccaceae</taxon>
        <taxon>Pseudothioclava</taxon>
    </lineage>
</organism>
<evidence type="ECO:0000256" key="3">
    <source>
        <dbReference type="ARBA" id="ARBA00023237"/>
    </source>
</evidence>
<dbReference type="SUPFAM" id="SSF103088">
    <property type="entry name" value="OmpA-like"/>
    <property type="match status" value="1"/>
</dbReference>
<dbReference type="Gene3D" id="3.30.1330.60">
    <property type="entry name" value="OmpA-like domain"/>
    <property type="match status" value="1"/>
</dbReference>
<dbReference type="InterPro" id="IPR006665">
    <property type="entry name" value="OmpA-like"/>
</dbReference>
<dbReference type="InterPro" id="IPR050330">
    <property type="entry name" value="Bact_OuterMem_StrucFunc"/>
</dbReference>
<dbReference type="RefSeq" id="WP_096430183.1">
    <property type="nucleotide sequence ID" value="NZ_NTJD01000001.1"/>
</dbReference>
<evidence type="ECO:0000313" key="7">
    <source>
        <dbReference type="EMBL" id="PCD77968.1"/>
    </source>
</evidence>
<evidence type="ECO:0000313" key="8">
    <source>
        <dbReference type="Proteomes" id="UP000243507"/>
    </source>
</evidence>
<dbReference type="PANTHER" id="PTHR30329:SF21">
    <property type="entry name" value="LIPOPROTEIN YIAD-RELATED"/>
    <property type="match status" value="1"/>
</dbReference>
<reference evidence="7 8" key="1">
    <citation type="submission" date="2017-09" db="EMBL/GenBank/DDBJ databases">
        <title>A multilocus sequence analysis scheme for characterization of bacteria in the genus Thioclava.</title>
        <authorList>
            <person name="Liu Y."/>
            <person name="Shao Z."/>
        </authorList>
    </citation>
    <scope>NUCLEOTIDE SEQUENCE [LARGE SCALE GENOMIC DNA]</scope>
    <source>
        <strain evidence="7 8">CAU 1312</strain>
    </source>
</reference>
<evidence type="ECO:0000256" key="2">
    <source>
        <dbReference type="ARBA" id="ARBA00023136"/>
    </source>
</evidence>
<evidence type="ECO:0000259" key="6">
    <source>
        <dbReference type="PROSITE" id="PS51123"/>
    </source>
</evidence>
<dbReference type="PROSITE" id="PS51123">
    <property type="entry name" value="OMPA_2"/>
    <property type="match status" value="1"/>
</dbReference>
<dbReference type="InterPro" id="IPR006664">
    <property type="entry name" value="OMP_bac"/>
</dbReference>
<name>A0A2A4CUK9_9RHOB</name>
<feature type="chain" id="PRO_5012269009" description="OmpA-like domain-containing protein" evidence="5">
    <location>
        <begin position="19"/>
        <end position="225"/>
    </location>
</feature>
<keyword evidence="2 4" id="KW-0472">Membrane</keyword>
<evidence type="ECO:0000256" key="1">
    <source>
        <dbReference type="ARBA" id="ARBA00004442"/>
    </source>
</evidence>
<dbReference type="CDD" id="cd07185">
    <property type="entry name" value="OmpA_C-like"/>
    <property type="match status" value="1"/>
</dbReference>
<dbReference type="PROSITE" id="PS51257">
    <property type="entry name" value="PROKAR_LIPOPROTEIN"/>
    <property type="match status" value="1"/>
</dbReference>
<proteinExistence type="predicted"/>
<keyword evidence="5" id="KW-0732">Signal</keyword>
<feature type="domain" description="OmpA-like" evidence="6">
    <location>
        <begin position="108"/>
        <end position="225"/>
    </location>
</feature>
<keyword evidence="8" id="KW-1185">Reference proteome</keyword>
<dbReference type="Proteomes" id="UP000243507">
    <property type="component" value="Unassembled WGS sequence"/>
</dbReference>
<dbReference type="AlphaFoldDB" id="A0A2A4CUK9"/>
<dbReference type="InterPro" id="IPR036737">
    <property type="entry name" value="OmpA-like_sf"/>
</dbReference>
<dbReference type="PANTHER" id="PTHR30329">
    <property type="entry name" value="STATOR ELEMENT OF FLAGELLAR MOTOR COMPLEX"/>
    <property type="match status" value="1"/>
</dbReference>
<evidence type="ECO:0000256" key="4">
    <source>
        <dbReference type="PROSITE-ProRule" id="PRU00473"/>
    </source>
</evidence>
<evidence type="ECO:0000256" key="5">
    <source>
        <dbReference type="SAM" id="SignalP"/>
    </source>
</evidence>
<dbReference type="GO" id="GO:0009279">
    <property type="term" value="C:cell outer membrane"/>
    <property type="evidence" value="ECO:0007669"/>
    <property type="project" value="UniProtKB-SubCell"/>
</dbReference>
<keyword evidence="3" id="KW-0998">Cell outer membrane</keyword>
<dbReference type="EMBL" id="NTJD01000001">
    <property type="protein sequence ID" value="PCD77968.1"/>
    <property type="molecule type" value="Genomic_DNA"/>
</dbReference>
<comment type="caution">
    <text evidence="7">The sequence shown here is derived from an EMBL/GenBank/DDBJ whole genome shotgun (WGS) entry which is preliminary data.</text>
</comment>
<dbReference type="PRINTS" id="PR01021">
    <property type="entry name" value="OMPADOMAIN"/>
</dbReference>
<feature type="signal peptide" evidence="5">
    <location>
        <begin position="1"/>
        <end position="18"/>
    </location>
</feature>
<sequence>MKPMKPVVILTAAALALAGCVSNTSLQESYADGTPNPNAKRNQGVVAGALIGGLIGATTADDKKLEKGLAGAAIGGLLGAAAGAQLDKQAAELRRDLDTQGVRIVNTGNELIVTMPQDVLFAVDSAQLRPDLRDDLMVLAGSLNRYPDTRVEVIGHTDNTGEASYNQRLSEERADSVAYVLISGGVARNRVISYGRGEDEPIASNLSAEGRAQNRRVEFVITPIN</sequence>
<dbReference type="OrthoDB" id="9782229at2"/>
<accession>A0A2A4CUK9</accession>
<gene>
    <name evidence="7" type="ORF">CLN94_01245</name>
</gene>
<protein>
    <recommendedName>
        <fullName evidence="6">OmpA-like domain-containing protein</fullName>
    </recommendedName>
</protein>
<comment type="subcellular location">
    <subcellularLocation>
        <location evidence="1">Cell outer membrane</location>
    </subcellularLocation>
</comment>